<dbReference type="KEGG" id="mmar:MODMU_5383"/>
<dbReference type="PROSITE" id="PS51257">
    <property type="entry name" value="PROKAR_LIPOPROTEIN"/>
    <property type="match status" value="1"/>
</dbReference>
<dbReference type="CDD" id="cd01146">
    <property type="entry name" value="FhuD"/>
    <property type="match status" value="1"/>
</dbReference>
<evidence type="ECO:0000313" key="7">
    <source>
        <dbReference type="EMBL" id="CCH90757.1"/>
    </source>
</evidence>
<dbReference type="EMBL" id="FO203431">
    <property type="protein sequence ID" value="CCH90757.1"/>
    <property type="molecule type" value="Genomic_DNA"/>
</dbReference>
<dbReference type="PANTHER" id="PTHR30532:SF24">
    <property type="entry name" value="FERRIC ENTEROBACTIN-BINDING PERIPLASMIC PROTEIN FEPB"/>
    <property type="match status" value="1"/>
</dbReference>
<evidence type="ECO:0000256" key="1">
    <source>
        <dbReference type="ARBA" id="ARBA00004196"/>
    </source>
</evidence>
<dbReference type="SUPFAM" id="SSF53807">
    <property type="entry name" value="Helical backbone' metal receptor"/>
    <property type="match status" value="1"/>
</dbReference>
<sequence>MHHRTTLAGTALLAAALVLTGCSSGAEEATAAAPSSSSAAFPVTLEHAFGETTIAEEPQRVVTWGFGSTDAALALGVVPVAIPFQAYGGDAEGVLPWIAEELDALGAETPTVLPDTEEVPFEAIAAADPDVVLANYSGITQEDYEKLSALAPTVAYPGEAWTTPWREVVTTVGRALGRAEDAEQLVADTEQAVAEAAAEHPELQGRSVAAVWDVPPTLYVYAAADPRVEFLTDLGLTVAPSVTALSTGDSTFYSTLSYERAAELDSDILLSYASSQAEADAFAAQPYTATIPAVAAGHHATLVGDELIAAVSPPTVLSMTWDLDDYLTALSAAA</sequence>
<dbReference type="GO" id="GO:1901678">
    <property type="term" value="P:iron coordination entity transport"/>
    <property type="evidence" value="ECO:0007669"/>
    <property type="project" value="UniProtKB-ARBA"/>
</dbReference>
<dbReference type="HOGENOM" id="CLU_038034_1_1_11"/>
<dbReference type="InterPro" id="IPR051313">
    <property type="entry name" value="Bact_iron-sidero_bind"/>
</dbReference>
<dbReference type="AlphaFoldDB" id="I4F544"/>
<evidence type="ECO:0000256" key="2">
    <source>
        <dbReference type="ARBA" id="ARBA00008814"/>
    </source>
</evidence>
<name>I4F544_MODI5</name>
<dbReference type="eggNOG" id="COG0614">
    <property type="taxonomic scope" value="Bacteria"/>
</dbReference>
<proteinExistence type="inferred from homology"/>
<dbReference type="OrthoDB" id="1846031at2"/>
<dbReference type="PANTHER" id="PTHR30532">
    <property type="entry name" value="IRON III DICITRATE-BINDING PERIPLASMIC PROTEIN"/>
    <property type="match status" value="1"/>
</dbReference>
<dbReference type="InterPro" id="IPR002491">
    <property type="entry name" value="ABC_transptr_periplasmic_BD"/>
</dbReference>
<keyword evidence="8" id="KW-1185">Reference proteome</keyword>
<gene>
    <name evidence="7" type="ordered locus">MODMU_5383</name>
</gene>
<dbReference type="Pfam" id="PF01497">
    <property type="entry name" value="Peripla_BP_2"/>
    <property type="match status" value="1"/>
</dbReference>
<evidence type="ECO:0000313" key="8">
    <source>
        <dbReference type="Proteomes" id="UP000006461"/>
    </source>
</evidence>
<evidence type="ECO:0000259" key="6">
    <source>
        <dbReference type="PROSITE" id="PS50983"/>
    </source>
</evidence>
<dbReference type="PROSITE" id="PS50983">
    <property type="entry name" value="FE_B12_PBP"/>
    <property type="match status" value="1"/>
</dbReference>
<evidence type="ECO:0000256" key="4">
    <source>
        <dbReference type="ARBA" id="ARBA00022729"/>
    </source>
</evidence>
<dbReference type="Proteomes" id="UP000006461">
    <property type="component" value="Chromosome"/>
</dbReference>
<dbReference type="Gene3D" id="3.40.50.1980">
    <property type="entry name" value="Nitrogenase molybdenum iron protein domain"/>
    <property type="match status" value="2"/>
</dbReference>
<dbReference type="GO" id="GO:0030288">
    <property type="term" value="C:outer membrane-bounded periplasmic space"/>
    <property type="evidence" value="ECO:0007669"/>
    <property type="project" value="TreeGrafter"/>
</dbReference>
<feature type="chain" id="PRO_5038519327" evidence="5">
    <location>
        <begin position="27"/>
        <end position="334"/>
    </location>
</feature>
<dbReference type="STRING" id="477641.MODMU_5383"/>
<feature type="domain" description="Fe/B12 periplasmic-binding" evidence="6">
    <location>
        <begin position="60"/>
        <end position="334"/>
    </location>
</feature>
<organism evidence="7 8">
    <name type="scientific">Modestobacter italicus (strain DSM 44449 / CECT 9708 / BC 501)</name>
    <dbReference type="NCBI Taxonomy" id="2732864"/>
    <lineage>
        <taxon>Bacteria</taxon>
        <taxon>Bacillati</taxon>
        <taxon>Actinomycetota</taxon>
        <taxon>Actinomycetes</taxon>
        <taxon>Geodermatophilales</taxon>
        <taxon>Geodermatophilaceae</taxon>
        <taxon>Modestobacter</taxon>
    </lineage>
</organism>
<dbReference type="OMA" id="ATVNWAN"/>
<reference evidence="7 8" key="1">
    <citation type="journal article" date="2012" name="J. Bacteriol.">
        <title>Genome Sequence of Radiation-Resistant Modestobacter marinus Strain BC501, a Representative Actinobacterium That Thrives on Calcareous Stone Surfaces.</title>
        <authorList>
            <person name="Normand P."/>
            <person name="Gury J."/>
            <person name="Pujic P."/>
            <person name="Chouaia B."/>
            <person name="Crotti E."/>
            <person name="Brusetti L."/>
            <person name="Daffonchio D."/>
            <person name="Vacherie B."/>
            <person name="Barbe V."/>
            <person name="Medigue C."/>
            <person name="Calteau A."/>
            <person name="Ghodhbane-Gtari F."/>
            <person name="Essoussi I."/>
            <person name="Nouioui I."/>
            <person name="Abbassi-Ghozzi I."/>
            <person name="Gtari M."/>
        </authorList>
    </citation>
    <scope>NUCLEOTIDE SEQUENCE [LARGE SCALE GENOMIC DNA]</scope>
    <source>
        <strain evidence="8">BC 501</strain>
    </source>
</reference>
<comment type="subcellular location">
    <subcellularLocation>
        <location evidence="1">Cell envelope</location>
    </subcellularLocation>
</comment>
<comment type="similarity">
    <text evidence="2">Belongs to the bacterial solute-binding protein 8 family.</text>
</comment>
<keyword evidence="4 5" id="KW-0732">Signal</keyword>
<evidence type="ECO:0000256" key="5">
    <source>
        <dbReference type="SAM" id="SignalP"/>
    </source>
</evidence>
<accession>I4F544</accession>
<feature type="signal peptide" evidence="5">
    <location>
        <begin position="1"/>
        <end position="26"/>
    </location>
</feature>
<evidence type="ECO:0000256" key="3">
    <source>
        <dbReference type="ARBA" id="ARBA00022448"/>
    </source>
</evidence>
<protein>
    <submittedName>
        <fullName evidence="7">Iron ABC transporter, substrate binding protein</fullName>
    </submittedName>
</protein>
<keyword evidence="3" id="KW-0813">Transport</keyword>
<dbReference type="PATRIC" id="fig|477641.3.peg.5060"/>